<dbReference type="SUPFAM" id="SSF53335">
    <property type="entry name" value="S-adenosyl-L-methionine-dependent methyltransferases"/>
    <property type="match status" value="1"/>
</dbReference>
<dbReference type="RefSeq" id="WP_284379508.1">
    <property type="nucleotide sequence ID" value="NZ_BSNN01000008.1"/>
</dbReference>
<reference evidence="3" key="1">
    <citation type="journal article" date="2019" name="Int. J. Syst. Evol. Microbiol.">
        <title>The Global Catalogue of Microorganisms (GCM) 10K type strain sequencing project: providing services to taxonomists for standard genome sequencing and annotation.</title>
        <authorList>
            <consortium name="The Broad Institute Genomics Platform"/>
            <consortium name="The Broad Institute Genome Sequencing Center for Infectious Disease"/>
            <person name="Wu L."/>
            <person name="Ma J."/>
        </authorList>
    </citation>
    <scope>NUCLEOTIDE SEQUENCE [LARGE SCALE GENOMIC DNA]</scope>
    <source>
        <strain evidence="3">NBRC 110140</strain>
    </source>
</reference>
<evidence type="ECO:0000259" key="1">
    <source>
        <dbReference type="Pfam" id="PF08241"/>
    </source>
</evidence>
<dbReference type="InterPro" id="IPR013216">
    <property type="entry name" value="Methyltransf_11"/>
</dbReference>
<organism evidence="2 3">
    <name type="scientific">Amylibacter marinus</name>
    <dbReference type="NCBI Taxonomy" id="1475483"/>
    <lineage>
        <taxon>Bacteria</taxon>
        <taxon>Pseudomonadati</taxon>
        <taxon>Pseudomonadota</taxon>
        <taxon>Alphaproteobacteria</taxon>
        <taxon>Rhodobacterales</taxon>
        <taxon>Paracoccaceae</taxon>
        <taxon>Amylibacter</taxon>
    </lineage>
</organism>
<dbReference type="Pfam" id="PF08241">
    <property type="entry name" value="Methyltransf_11"/>
    <property type="match status" value="1"/>
</dbReference>
<dbReference type="EMBL" id="BSNN01000008">
    <property type="protein sequence ID" value="GLQ36077.1"/>
    <property type="molecule type" value="Genomic_DNA"/>
</dbReference>
<accession>A0ABQ5VXZ0</accession>
<dbReference type="Gene3D" id="3.40.50.150">
    <property type="entry name" value="Vaccinia Virus protein VP39"/>
    <property type="match status" value="1"/>
</dbReference>
<name>A0ABQ5VXZ0_9RHOB</name>
<gene>
    <name evidence="2" type="ORF">GCM10007939_23610</name>
</gene>
<evidence type="ECO:0000313" key="3">
    <source>
        <dbReference type="Proteomes" id="UP001156694"/>
    </source>
</evidence>
<feature type="domain" description="Methyltransferase type 11" evidence="1">
    <location>
        <begin position="87"/>
        <end position="131"/>
    </location>
</feature>
<comment type="caution">
    <text evidence="2">The sequence shown here is derived from an EMBL/GenBank/DDBJ whole genome shotgun (WGS) entry which is preliminary data.</text>
</comment>
<sequence length="261" mass="29250">MHLDVIDLRKFYYRTKLGRIAQRALREQVEKIWGDSKGQTVAGFGFAAPMLRPFLKPARRVLCLMPGQQGVMPWPEGQENHSVLTPETSWPVANGFIDKLVVLHGLETCDNQSELLNEIWRVLGPGGSVLFIVPNRSGLWARSDKTPFGFGRPYSLGQLESQLRSHNFLVERHVSALFFPPSHRPFWLRFAKYWEGFGLRGVVPLAAGVVMIEATKRVYARPKVGLGQAVKRPLKVLGGIAAPPNQPVRGYKPQTLDQSDS</sequence>
<keyword evidence="3" id="KW-1185">Reference proteome</keyword>
<proteinExistence type="predicted"/>
<dbReference type="Proteomes" id="UP001156694">
    <property type="component" value="Unassembled WGS sequence"/>
</dbReference>
<dbReference type="InterPro" id="IPR029063">
    <property type="entry name" value="SAM-dependent_MTases_sf"/>
</dbReference>
<evidence type="ECO:0000313" key="2">
    <source>
        <dbReference type="EMBL" id="GLQ36077.1"/>
    </source>
</evidence>
<protein>
    <recommendedName>
        <fullName evidence="1">Methyltransferase type 11 domain-containing protein</fullName>
    </recommendedName>
</protein>